<dbReference type="Gene3D" id="3.30.300.30">
    <property type="match status" value="1"/>
</dbReference>
<dbReference type="PROSITE" id="PS00012">
    <property type="entry name" value="PHOSPHOPANTETHEINE"/>
    <property type="match status" value="1"/>
</dbReference>
<dbReference type="Pfam" id="PF00550">
    <property type="entry name" value="PP-binding"/>
    <property type="match status" value="1"/>
</dbReference>
<dbReference type="PANTHER" id="PTHR44845">
    <property type="entry name" value="CARRIER DOMAIN-CONTAINING PROTEIN"/>
    <property type="match status" value="1"/>
</dbReference>
<dbReference type="GO" id="GO:0044550">
    <property type="term" value="P:secondary metabolite biosynthetic process"/>
    <property type="evidence" value="ECO:0007669"/>
    <property type="project" value="UniProtKB-ARBA"/>
</dbReference>
<dbReference type="Proteomes" id="UP000306145">
    <property type="component" value="Unassembled WGS sequence"/>
</dbReference>
<dbReference type="InterPro" id="IPR006162">
    <property type="entry name" value="Ppantetheine_attach_site"/>
</dbReference>
<evidence type="ECO:0000313" key="6">
    <source>
        <dbReference type="Proteomes" id="UP000306145"/>
    </source>
</evidence>
<dbReference type="InterPro" id="IPR020806">
    <property type="entry name" value="PKS_PP-bd"/>
</dbReference>
<reference evidence="5 6" key="1">
    <citation type="submission" date="2019-06" db="EMBL/GenBank/DDBJ databases">
        <title>Micromonospora ordensis sp. nov., isolated from deep marine sediment.</title>
        <authorList>
            <person name="Veyisoglu A."/>
            <person name="Carro L."/>
            <person name="Klenk H.-P."/>
            <person name="Sahin N."/>
        </authorList>
    </citation>
    <scope>NUCLEOTIDE SEQUENCE [LARGE SCALE GENOMIC DNA]</scope>
    <source>
        <strain evidence="5 6">S2509</strain>
    </source>
</reference>
<accession>A0A5C4QPD2</accession>
<dbReference type="OrthoDB" id="518159at2"/>
<dbReference type="Gene3D" id="1.10.1200.10">
    <property type="entry name" value="ACP-like"/>
    <property type="match status" value="1"/>
</dbReference>
<evidence type="ECO:0000313" key="5">
    <source>
        <dbReference type="EMBL" id="TNH28069.1"/>
    </source>
</evidence>
<dbReference type="FunFam" id="1.10.1200.10:FF:000016">
    <property type="entry name" value="Non-ribosomal peptide synthase"/>
    <property type="match status" value="1"/>
</dbReference>
<evidence type="ECO:0000259" key="4">
    <source>
        <dbReference type="PROSITE" id="PS50075"/>
    </source>
</evidence>
<proteinExistence type="predicted"/>
<evidence type="ECO:0000256" key="1">
    <source>
        <dbReference type="ARBA" id="ARBA00001957"/>
    </source>
</evidence>
<comment type="caution">
    <text evidence="5">The sequence shown here is derived from an EMBL/GenBank/DDBJ whole genome shotgun (WGS) entry which is preliminary data.</text>
</comment>
<dbReference type="InterPro" id="IPR045851">
    <property type="entry name" value="AMP-bd_C_sf"/>
</dbReference>
<dbReference type="InterPro" id="IPR036736">
    <property type="entry name" value="ACP-like_sf"/>
</dbReference>
<dbReference type="SUPFAM" id="SSF47336">
    <property type="entry name" value="ACP-like"/>
    <property type="match status" value="1"/>
</dbReference>
<dbReference type="AlphaFoldDB" id="A0A5C4QPD2"/>
<evidence type="ECO:0000256" key="3">
    <source>
        <dbReference type="ARBA" id="ARBA00022553"/>
    </source>
</evidence>
<dbReference type="PANTHER" id="PTHR44845:SF6">
    <property type="entry name" value="BETA-ALANINE-ACTIVATING ENZYME"/>
    <property type="match status" value="1"/>
</dbReference>
<dbReference type="GO" id="GO:0072330">
    <property type="term" value="P:monocarboxylic acid biosynthetic process"/>
    <property type="evidence" value="ECO:0007669"/>
    <property type="project" value="UniProtKB-ARBA"/>
</dbReference>
<dbReference type="InterPro" id="IPR009081">
    <property type="entry name" value="PP-bd_ACP"/>
</dbReference>
<dbReference type="SUPFAM" id="SSF56801">
    <property type="entry name" value="Acetyl-CoA synthetase-like"/>
    <property type="match status" value="1"/>
</dbReference>
<dbReference type="GO" id="GO:0031177">
    <property type="term" value="F:phosphopantetheine binding"/>
    <property type="evidence" value="ECO:0007669"/>
    <property type="project" value="InterPro"/>
</dbReference>
<protein>
    <recommendedName>
        <fullName evidence="4">Carrier domain-containing protein</fullName>
    </recommendedName>
</protein>
<sequence length="124" mass="13407">MVPSAVVTLDALPQTPNHKVDLNALPAVTVEARADGSPRDDLERDLTRLWGQLLNRDQVGVHNDFFRIGGNSLQVMRVIAHVRRTYGVRVPASYLFEQPTVAALAARVREAAAAGPAGAGRRDS</sequence>
<feature type="domain" description="Carrier" evidence="4">
    <location>
        <begin position="37"/>
        <end position="112"/>
    </location>
</feature>
<keyword evidence="2" id="KW-0596">Phosphopantetheine</keyword>
<evidence type="ECO:0000256" key="2">
    <source>
        <dbReference type="ARBA" id="ARBA00022450"/>
    </source>
</evidence>
<dbReference type="EMBL" id="VDFY01000162">
    <property type="protein sequence ID" value="TNH28069.1"/>
    <property type="molecule type" value="Genomic_DNA"/>
</dbReference>
<dbReference type="PROSITE" id="PS50075">
    <property type="entry name" value="CARRIER"/>
    <property type="match status" value="1"/>
</dbReference>
<dbReference type="SMART" id="SM00823">
    <property type="entry name" value="PKS_PP"/>
    <property type="match status" value="1"/>
</dbReference>
<name>A0A5C4QPD2_9ACTN</name>
<comment type="cofactor">
    <cofactor evidence="1">
        <name>pantetheine 4'-phosphate</name>
        <dbReference type="ChEBI" id="CHEBI:47942"/>
    </cofactor>
</comment>
<keyword evidence="6" id="KW-1185">Reference proteome</keyword>
<gene>
    <name evidence="5" type="ORF">FHG89_16180</name>
</gene>
<keyword evidence="3" id="KW-0597">Phosphoprotein</keyword>
<organism evidence="5 6">
    <name type="scientific">Micromonospora orduensis</name>
    <dbReference type="NCBI Taxonomy" id="1420891"/>
    <lineage>
        <taxon>Bacteria</taxon>
        <taxon>Bacillati</taxon>
        <taxon>Actinomycetota</taxon>
        <taxon>Actinomycetes</taxon>
        <taxon>Micromonosporales</taxon>
        <taxon>Micromonosporaceae</taxon>
        <taxon>Micromonospora</taxon>
    </lineage>
</organism>